<feature type="compositionally biased region" description="Polar residues" evidence="1">
    <location>
        <begin position="155"/>
        <end position="164"/>
    </location>
</feature>
<comment type="caution">
    <text evidence="2">The sequence shown here is derived from an EMBL/GenBank/DDBJ whole genome shotgun (WGS) entry which is preliminary data.</text>
</comment>
<feature type="region of interest" description="Disordered" evidence="1">
    <location>
        <begin position="213"/>
        <end position="234"/>
    </location>
</feature>
<feature type="compositionally biased region" description="Basic residues" evidence="1">
    <location>
        <begin position="144"/>
        <end position="154"/>
    </location>
</feature>
<reference evidence="2 3" key="1">
    <citation type="submission" date="2023-10" db="EMBL/GenBank/DDBJ databases">
        <title>Genome-Wide Identification Analysis in wild type Solanum Pinnatisectum Reveals Some Genes Defensing Phytophthora Infestans.</title>
        <authorList>
            <person name="Sun C."/>
        </authorList>
    </citation>
    <scope>NUCLEOTIDE SEQUENCE [LARGE SCALE GENOMIC DNA]</scope>
    <source>
        <strain evidence="2">LQN</strain>
        <tissue evidence="2">Leaf</tissue>
    </source>
</reference>
<protein>
    <recommendedName>
        <fullName evidence="4">Gag-pol polyprotein</fullName>
    </recommendedName>
</protein>
<keyword evidence="3" id="KW-1185">Reference proteome</keyword>
<feature type="region of interest" description="Disordered" evidence="1">
    <location>
        <begin position="128"/>
        <end position="183"/>
    </location>
</feature>
<evidence type="ECO:0000313" key="2">
    <source>
        <dbReference type="EMBL" id="KAK4731856.1"/>
    </source>
</evidence>
<evidence type="ECO:0008006" key="4">
    <source>
        <dbReference type="Google" id="ProtNLM"/>
    </source>
</evidence>
<gene>
    <name evidence="2" type="ORF">R3W88_024844</name>
</gene>
<dbReference type="AlphaFoldDB" id="A0AAV9M1R0"/>
<dbReference type="EMBL" id="JAWPEI010000003">
    <property type="protein sequence ID" value="KAK4731856.1"/>
    <property type="molecule type" value="Genomic_DNA"/>
</dbReference>
<name>A0AAV9M1R0_9SOLN</name>
<evidence type="ECO:0000313" key="3">
    <source>
        <dbReference type="Proteomes" id="UP001311915"/>
    </source>
</evidence>
<evidence type="ECO:0000256" key="1">
    <source>
        <dbReference type="SAM" id="MobiDB-lite"/>
    </source>
</evidence>
<feature type="compositionally biased region" description="Basic residues" evidence="1">
    <location>
        <begin position="221"/>
        <end position="234"/>
    </location>
</feature>
<dbReference type="Proteomes" id="UP001311915">
    <property type="component" value="Unassembled WGS sequence"/>
</dbReference>
<organism evidence="2 3">
    <name type="scientific">Solanum pinnatisectum</name>
    <name type="common">tansyleaf nightshade</name>
    <dbReference type="NCBI Taxonomy" id="50273"/>
    <lineage>
        <taxon>Eukaryota</taxon>
        <taxon>Viridiplantae</taxon>
        <taxon>Streptophyta</taxon>
        <taxon>Embryophyta</taxon>
        <taxon>Tracheophyta</taxon>
        <taxon>Spermatophyta</taxon>
        <taxon>Magnoliopsida</taxon>
        <taxon>eudicotyledons</taxon>
        <taxon>Gunneridae</taxon>
        <taxon>Pentapetalae</taxon>
        <taxon>asterids</taxon>
        <taxon>lamiids</taxon>
        <taxon>Solanales</taxon>
        <taxon>Solanaceae</taxon>
        <taxon>Solanoideae</taxon>
        <taxon>Solaneae</taxon>
        <taxon>Solanum</taxon>
    </lineage>
</organism>
<sequence>MTNMEIRTVLQTLTHVLMTQVTRDARVQVNPNTSTTASRIRDFTRMNPPMFYGSKVKEDPQGFIDEVFKVLDAMGMAKMNKFVMGISDLVVNECRSAMLIPSTNISHLIVHAEQIEEQKLKQVNREVKKARTEDRNSSNGKFKSQGRLRFKRKFSNQGSSSTPRVNKDWVFNPKPQGGNSGGSYVDRPNCAKCGKKHGGKCLVGTDDCYNYGKSGHERLSHAKGSRKRGQTSPS</sequence>
<accession>A0AAV9M1R0</accession>
<proteinExistence type="predicted"/>